<protein>
    <submittedName>
        <fullName evidence="1">Uncharacterized protein</fullName>
    </submittedName>
</protein>
<dbReference type="EMBL" id="ASGP02000004">
    <property type="protein sequence ID" value="KAH9511880.1"/>
    <property type="molecule type" value="Genomic_DNA"/>
</dbReference>
<evidence type="ECO:0000313" key="2">
    <source>
        <dbReference type="Proteomes" id="UP000790347"/>
    </source>
</evidence>
<reference evidence="1" key="1">
    <citation type="submission" date="2013-05" db="EMBL/GenBank/DDBJ databases">
        <authorList>
            <person name="Yim A.K.Y."/>
            <person name="Chan T.F."/>
            <person name="Ji K.M."/>
            <person name="Liu X.Y."/>
            <person name="Zhou J.W."/>
            <person name="Li R.Q."/>
            <person name="Yang K.Y."/>
            <person name="Li J."/>
            <person name="Li M."/>
            <person name="Law P.T.W."/>
            <person name="Wu Y.L."/>
            <person name="Cai Z.L."/>
            <person name="Qin H."/>
            <person name="Bao Y."/>
            <person name="Leung R.K.K."/>
            <person name="Ng P.K.S."/>
            <person name="Zou J."/>
            <person name="Zhong X.J."/>
            <person name="Ran P.X."/>
            <person name="Zhong N.S."/>
            <person name="Liu Z.G."/>
            <person name="Tsui S.K.W."/>
        </authorList>
    </citation>
    <scope>NUCLEOTIDE SEQUENCE</scope>
    <source>
        <strain evidence="1">Derf</strain>
        <tissue evidence="1">Whole organism</tissue>
    </source>
</reference>
<dbReference type="AlphaFoldDB" id="A0A922HVM8"/>
<gene>
    <name evidence="1" type="ORF">DERF_010304</name>
</gene>
<accession>A0A922HVM8</accession>
<name>A0A922HVM8_DERFA</name>
<reference evidence="1" key="2">
    <citation type="journal article" date="2022" name="Res Sq">
        <title>Comparative Genomics Reveals Insights into the Divergent Evolution of Astigmatic Mites and Household Pest Adaptations.</title>
        <authorList>
            <person name="Xiong Q."/>
            <person name="Wan A.T.-Y."/>
            <person name="Liu X.-Y."/>
            <person name="Fung C.S.-H."/>
            <person name="Xiao X."/>
            <person name="Malainual N."/>
            <person name="Hou J."/>
            <person name="Wang L."/>
            <person name="Wang M."/>
            <person name="Yang K."/>
            <person name="Cui Y."/>
            <person name="Leung E."/>
            <person name="Nong W."/>
            <person name="Shin S.-K."/>
            <person name="Au S."/>
            <person name="Jeong K.Y."/>
            <person name="Chew F.T."/>
            <person name="Hui J."/>
            <person name="Leung T.F."/>
            <person name="Tungtrongchitr A."/>
            <person name="Zhong N."/>
            <person name="Liu Z."/>
            <person name="Tsui S."/>
        </authorList>
    </citation>
    <scope>NUCLEOTIDE SEQUENCE</scope>
    <source>
        <strain evidence="1">Derf</strain>
        <tissue evidence="1">Whole organism</tissue>
    </source>
</reference>
<keyword evidence="2" id="KW-1185">Reference proteome</keyword>
<sequence length="140" mass="16443">MDLPVDRTVKQDMIRFVVAMTAFTSGSWFNINSGKVTHEMTMTCNKLYVVEIRLEEFWDLRFWEKYLQLRDKPTTRRCFFEIAERLSSEIAIIVVKLDLSKAEKLLAFSVSFQEFASATRSNSSRNVSIDSDSSYLFWFH</sequence>
<proteinExistence type="predicted"/>
<comment type="caution">
    <text evidence="1">The sequence shown here is derived from an EMBL/GenBank/DDBJ whole genome shotgun (WGS) entry which is preliminary data.</text>
</comment>
<evidence type="ECO:0000313" key="1">
    <source>
        <dbReference type="EMBL" id="KAH9511880.1"/>
    </source>
</evidence>
<organism evidence="1 2">
    <name type="scientific">Dermatophagoides farinae</name>
    <name type="common">American house dust mite</name>
    <dbReference type="NCBI Taxonomy" id="6954"/>
    <lineage>
        <taxon>Eukaryota</taxon>
        <taxon>Metazoa</taxon>
        <taxon>Ecdysozoa</taxon>
        <taxon>Arthropoda</taxon>
        <taxon>Chelicerata</taxon>
        <taxon>Arachnida</taxon>
        <taxon>Acari</taxon>
        <taxon>Acariformes</taxon>
        <taxon>Sarcoptiformes</taxon>
        <taxon>Astigmata</taxon>
        <taxon>Psoroptidia</taxon>
        <taxon>Analgoidea</taxon>
        <taxon>Pyroglyphidae</taxon>
        <taxon>Dermatophagoidinae</taxon>
        <taxon>Dermatophagoides</taxon>
    </lineage>
</organism>
<dbReference type="Proteomes" id="UP000790347">
    <property type="component" value="Unassembled WGS sequence"/>
</dbReference>